<proteinExistence type="predicted"/>
<reference evidence="2" key="3">
    <citation type="submission" date="2025-09" db="UniProtKB">
        <authorList>
            <consortium name="Ensembl"/>
        </authorList>
    </citation>
    <scope>IDENTIFICATION</scope>
</reference>
<evidence type="ECO:0000313" key="2">
    <source>
        <dbReference type="Ensembl" id="ENSPNAP00000059298.1"/>
    </source>
</evidence>
<accession>A0AAR2K4Q1</accession>
<organism evidence="2 3">
    <name type="scientific">Pygocentrus nattereri</name>
    <name type="common">Red-bellied piranha</name>
    <dbReference type="NCBI Taxonomy" id="42514"/>
    <lineage>
        <taxon>Eukaryota</taxon>
        <taxon>Metazoa</taxon>
        <taxon>Chordata</taxon>
        <taxon>Craniata</taxon>
        <taxon>Vertebrata</taxon>
        <taxon>Euteleostomi</taxon>
        <taxon>Actinopterygii</taxon>
        <taxon>Neopterygii</taxon>
        <taxon>Teleostei</taxon>
        <taxon>Ostariophysi</taxon>
        <taxon>Characiformes</taxon>
        <taxon>Characoidei</taxon>
        <taxon>Pygocentrus</taxon>
    </lineage>
</organism>
<dbReference type="InterPro" id="IPR045860">
    <property type="entry name" value="Snake_toxin-like_sf"/>
</dbReference>
<sequence length="103" mass="11603">MHQTVKKHPFCYRIMKTLLVTLPLAMLLMSGSALKCNRCVPRSGGRCTTTTETCGFNHNACVSGMFTKFPFTYFKRCISLTDCLIMQGTPYISARCCQTDRCN</sequence>
<keyword evidence="3" id="KW-1185">Reference proteome</keyword>
<dbReference type="Ensembl" id="ENSPNAT00000047194.1">
    <property type="protein sequence ID" value="ENSPNAP00000059298.1"/>
    <property type="gene ID" value="ENSPNAG00000035649.1"/>
</dbReference>
<reference evidence="2 3" key="1">
    <citation type="submission" date="2020-10" db="EMBL/GenBank/DDBJ databases">
        <title>Pygocentrus nattereri (red-bellied piranha) genome, fPygNat1, primary haplotype.</title>
        <authorList>
            <person name="Myers G."/>
            <person name="Meyer A."/>
            <person name="Karagic N."/>
            <person name="Pippel M."/>
            <person name="Winkler S."/>
            <person name="Tracey A."/>
            <person name="Wood J."/>
            <person name="Formenti G."/>
            <person name="Howe K."/>
            <person name="Fedrigo O."/>
            <person name="Jarvis E.D."/>
        </authorList>
    </citation>
    <scope>NUCLEOTIDE SEQUENCE [LARGE SCALE GENOMIC DNA]</scope>
</reference>
<keyword evidence="1" id="KW-0732">Signal</keyword>
<dbReference type="CDD" id="cd23611">
    <property type="entry name" value="TFP_LU_ECD_THFP5"/>
    <property type="match status" value="1"/>
</dbReference>
<evidence type="ECO:0000256" key="1">
    <source>
        <dbReference type="SAM" id="SignalP"/>
    </source>
</evidence>
<protein>
    <recommendedName>
        <fullName evidence="4">UPAR/Ly6 domain-containing protein</fullName>
    </recommendedName>
</protein>
<dbReference type="Gene3D" id="2.10.60.10">
    <property type="entry name" value="CD59"/>
    <property type="match status" value="1"/>
</dbReference>
<reference evidence="2" key="2">
    <citation type="submission" date="2025-08" db="UniProtKB">
        <authorList>
            <consortium name="Ensembl"/>
        </authorList>
    </citation>
    <scope>IDENTIFICATION</scope>
</reference>
<feature type="signal peptide" evidence="1">
    <location>
        <begin position="1"/>
        <end position="33"/>
    </location>
</feature>
<evidence type="ECO:0000313" key="3">
    <source>
        <dbReference type="Proteomes" id="UP001501920"/>
    </source>
</evidence>
<name>A0AAR2K4Q1_PYGNA</name>
<evidence type="ECO:0008006" key="4">
    <source>
        <dbReference type="Google" id="ProtNLM"/>
    </source>
</evidence>
<dbReference type="AlphaFoldDB" id="A0AAR2K4Q1"/>
<feature type="chain" id="PRO_5043501753" description="UPAR/Ly6 domain-containing protein" evidence="1">
    <location>
        <begin position="34"/>
        <end position="103"/>
    </location>
</feature>
<dbReference type="SUPFAM" id="SSF57302">
    <property type="entry name" value="Snake toxin-like"/>
    <property type="match status" value="1"/>
</dbReference>
<dbReference type="GeneTree" id="ENSGT01030000234918"/>
<dbReference type="Proteomes" id="UP001501920">
    <property type="component" value="Chromosome 19"/>
</dbReference>